<dbReference type="PANTHER" id="PTHR13162">
    <property type="entry name" value="CCR4-NOT TRANSCRIPTION COMPLEX"/>
    <property type="match status" value="1"/>
</dbReference>
<dbReference type="InterPro" id="IPR040398">
    <property type="entry name" value="Not1"/>
</dbReference>
<reference evidence="3" key="1">
    <citation type="submission" date="2018-08" db="EMBL/GenBank/DDBJ databases">
        <authorList>
            <person name="Guldener U."/>
        </authorList>
    </citation>
    <scope>NUCLEOTIDE SEQUENCE</scope>
    <source>
        <strain evidence="3">UB2</strain>
    </source>
</reference>
<dbReference type="GO" id="GO:0060090">
    <property type="term" value="F:molecular adaptor activity"/>
    <property type="evidence" value="ECO:0007669"/>
    <property type="project" value="TreeGrafter"/>
</dbReference>
<evidence type="ECO:0000313" key="3">
    <source>
        <dbReference type="EMBL" id="SYW78295.1"/>
    </source>
</evidence>
<proteinExistence type="predicted"/>
<dbReference type="AlphaFoldDB" id="A0A8H8QKY7"/>
<dbReference type="EMBL" id="ULHB01000039">
    <property type="protein sequence ID" value="SYW78295.1"/>
    <property type="molecule type" value="Genomic_DNA"/>
</dbReference>
<dbReference type="GO" id="GO:0030015">
    <property type="term" value="C:CCR4-NOT core complex"/>
    <property type="evidence" value="ECO:0007669"/>
    <property type="project" value="InterPro"/>
</dbReference>
<protein>
    <submittedName>
        <fullName evidence="3">Related to CDC39 - transcriptional regulator protein</fullName>
    </submittedName>
</protein>
<evidence type="ECO:0000259" key="1">
    <source>
        <dbReference type="Pfam" id="PF12842"/>
    </source>
</evidence>
<dbReference type="InterPro" id="IPR024557">
    <property type="entry name" value="CNOT1_dom_4"/>
</dbReference>
<evidence type="ECO:0000259" key="2">
    <source>
        <dbReference type="Pfam" id="PF16415"/>
    </source>
</evidence>
<dbReference type="Proteomes" id="UP000658997">
    <property type="component" value="Unassembled WGS sequence"/>
</dbReference>
<feature type="domain" description="CCR4-NOT transcription complex subunit 1 CAF1-binding" evidence="2">
    <location>
        <begin position="2"/>
        <end position="123"/>
    </location>
</feature>
<keyword evidence="4" id="KW-1185">Reference proteome</keyword>
<dbReference type="Pfam" id="PF16415">
    <property type="entry name" value="CNOT1_CAF1_bind"/>
    <property type="match status" value="1"/>
</dbReference>
<organism evidence="3 4">
    <name type="scientific">Ustilago bromivora</name>
    <dbReference type="NCBI Taxonomy" id="307758"/>
    <lineage>
        <taxon>Eukaryota</taxon>
        <taxon>Fungi</taxon>
        <taxon>Dikarya</taxon>
        <taxon>Basidiomycota</taxon>
        <taxon>Ustilaginomycotina</taxon>
        <taxon>Ustilaginomycetes</taxon>
        <taxon>Ustilaginales</taxon>
        <taxon>Ustilaginaceae</taxon>
        <taxon>Ustilago</taxon>
    </lineage>
</organism>
<dbReference type="PANTHER" id="PTHR13162:SF8">
    <property type="entry name" value="CCR4-NOT TRANSCRIPTION COMPLEX SUBUNIT 1"/>
    <property type="match status" value="1"/>
</dbReference>
<name>A0A8H8QKY7_9BASI</name>
<dbReference type="Pfam" id="PF12842">
    <property type="entry name" value="DUF3819"/>
    <property type="match status" value="1"/>
</dbReference>
<sequence length="208" mass="23753">MQEHNLLKNLGSWLGSLTLAQDKPIHHSNIIFKDLLIQGYDSNQLIIAIPFICKVMEQCAKPNIFKQPNPWLMAVLHLMVKLYQVAELKLNLKFEIKVPFKGLDVELKDVPPTTILHNRPSAELLQQQQHQQQQSSGQLQHLSQQQQQQAAVQMQLQQQLAIDRAIREIIAPVIERSVTIASISARKLVTKDFAMEGASAYQHDRQQE</sequence>
<comment type="caution">
    <text evidence="3">The sequence shown here is derived from an EMBL/GenBank/DDBJ whole genome shotgun (WGS) entry which is preliminary data.</text>
</comment>
<dbReference type="GO" id="GO:0000288">
    <property type="term" value="P:nuclear-transcribed mRNA catabolic process, deadenylation-dependent decay"/>
    <property type="evidence" value="ECO:0007669"/>
    <property type="project" value="TreeGrafter"/>
</dbReference>
<dbReference type="InterPro" id="IPR032191">
    <property type="entry name" value="CNOT1_CAF1_bind"/>
</dbReference>
<dbReference type="GO" id="GO:0000932">
    <property type="term" value="C:P-body"/>
    <property type="evidence" value="ECO:0007669"/>
    <property type="project" value="TreeGrafter"/>
</dbReference>
<feature type="domain" description="CCR4-NOT transcription complex subunit 1" evidence="1">
    <location>
        <begin position="159"/>
        <end position="198"/>
    </location>
</feature>
<evidence type="ECO:0000313" key="4">
    <source>
        <dbReference type="Proteomes" id="UP000658997"/>
    </source>
</evidence>
<dbReference type="GO" id="GO:0017148">
    <property type="term" value="P:negative regulation of translation"/>
    <property type="evidence" value="ECO:0007669"/>
    <property type="project" value="InterPro"/>
</dbReference>
<dbReference type="Gene3D" id="1.25.40.180">
    <property type="match status" value="1"/>
</dbReference>
<accession>A0A8H8QKY7</accession>
<gene>
    <name evidence="3" type="ORF">UBRO2_02487</name>
</gene>